<organism evidence="1 2">
    <name type="scientific">Zophobas morio</name>
    <dbReference type="NCBI Taxonomy" id="2755281"/>
    <lineage>
        <taxon>Eukaryota</taxon>
        <taxon>Metazoa</taxon>
        <taxon>Ecdysozoa</taxon>
        <taxon>Arthropoda</taxon>
        <taxon>Hexapoda</taxon>
        <taxon>Insecta</taxon>
        <taxon>Pterygota</taxon>
        <taxon>Neoptera</taxon>
        <taxon>Endopterygota</taxon>
        <taxon>Coleoptera</taxon>
        <taxon>Polyphaga</taxon>
        <taxon>Cucujiformia</taxon>
        <taxon>Tenebrionidae</taxon>
        <taxon>Zophobas</taxon>
    </lineage>
</organism>
<accession>A0AA38IJ76</accession>
<reference evidence="1" key="1">
    <citation type="journal article" date="2023" name="G3 (Bethesda)">
        <title>Whole genome assemblies of Zophobas morio and Tenebrio molitor.</title>
        <authorList>
            <person name="Kaur S."/>
            <person name="Stinson S.A."/>
            <person name="diCenzo G.C."/>
        </authorList>
    </citation>
    <scope>NUCLEOTIDE SEQUENCE</scope>
    <source>
        <strain evidence="1">QUZm001</strain>
    </source>
</reference>
<keyword evidence="2" id="KW-1185">Reference proteome</keyword>
<dbReference type="Proteomes" id="UP001168821">
    <property type="component" value="Unassembled WGS sequence"/>
</dbReference>
<dbReference type="AlphaFoldDB" id="A0AA38IJ76"/>
<gene>
    <name evidence="1" type="ORF">Zmor_016129</name>
</gene>
<evidence type="ECO:0000313" key="1">
    <source>
        <dbReference type="EMBL" id="KAJ3657100.1"/>
    </source>
</evidence>
<proteinExistence type="predicted"/>
<comment type="caution">
    <text evidence="1">The sequence shown here is derived from an EMBL/GenBank/DDBJ whole genome shotgun (WGS) entry which is preliminary data.</text>
</comment>
<protein>
    <submittedName>
        <fullName evidence="1">Uncharacterized protein</fullName>
    </submittedName>
</protein>
<name>A0AA38IJ76_9CUCU</name>
<evidence type="ECO:0000313" key="2">
    <source>
        <dbReference type="Proteomes" id="UP001168821"/>
    </source>
</evidence>
<dbReference type="EMBL" id="JALNTZ010000004">
    <property type="protein sequence ID" value="KAJ3657100.1"/>
    <property type="molecule type" value="Genomic_DNA"/>
</dbReference>
<sequence length="239" mass="28605">MELLGGCEEKCCKINKGITTTEERWRGSEIREDEIGRQIERLKRGIQNEAWMFGTEGVKERIWEVVDGVWNGKGFPRQWREGIIIPLFKKGQKSDVKNYRGIGKVYGGVYSERRNKKGENAREAGKRAVGFEEKFSERGDWKILQECWKEIRNEGGKHVWNERDKYYERQRYACEEIERMREMGRSMKEELSVRDKDKQERRSRIAESRYNAEYRKIVKDEVPKYREREYKGEKNDGEI</sequence>